<dbReference type="AlphaFoldDB" id="G0TWL5"/>
<keyword evidence="5 6" id="KW-0472">Membrane</keyword>
<evidence type="ECO:0000256" key="4">
    <source>
        <dbReference type="ARBA" id="ARBA00022989"/>
    </source>
</evidence>
<feature type="transmembrane region" description="Helical" evidence="6">
    <location>
        <begin position="125"/>
        <end position="143"/>
    </location>
</feature>
<evidence type="ECO:0000256" key="2">
    <source>
        <dbReference type="ARBA" id="ARBA00010487"/>
    </source>
</evidence>
<evidence type="ECO:0000256" key="1">
    <source>
        <dbReference type="ARBA" id="ARBA00004141"/>
    </source>
</evidence>
<feature type="transmembrane region" description="Helical" evidence="6">
    <location>
        <begin position="459"/>
        <end position="482"/>
    </location>
</feature>
<dbReference type="GO" id="GO:0016020">
    <property type="term" value="C:membrane"/>
    <property type="evidence" value="ECO:0007669"/>
    <property type="project" value="UniProtKB-SubCell"/>
</dbReference>
<feature type="transmembrane region" description="Helical" evidence="6">
    <location>
        <begin position="163"/>
        <end position="185"/>
    </location>
</feature>
<dbReference type="EMBL" id="HE573022">
    <property type="protein sequence ID" value="CCC48353.1"/>
    <property type="molecule type" value="Genomic_DNA"/>
</dbReference>
<feature type="transmembrane region" description="Helical" evidence="6">
    <location>
        <begin position="6"/>
        <end position="25"/>
    </location>
</feature>
<proteinExistence type="inferred from homology"/>
<dbReference type="Pfam" id="PF04791">
    <property type="entry name" value="LMBR1"/>
    <property type="match status" value="1"/>
</dbReference>
<protein>
    <submittedName>
        <fullName evidence="7">Putative LMBR1-like membrane protein</fullName>
    </submittedName>
</protein>
<feature type="transmembrane region" description="Helical" evidence="6">
    <location>
        <begin position="417"/>
        <end position="439"/>
    </location>
</feature>
<dbReference type="VEuPathDB" id="TriTrypDB:TvY486_0601440"/>
<comment type="subcellular location">
    <subcellularLocation>
        <location evidence="1">Membrane</location>
        <topology evidence="1">Multi-pass membrane protein</topology>
    </subcellularLocation>
</comment>
<accession>G0TWL5</accession>
<dbReference type="PANTHER" id="PTHR21355:SF0">
    <property type="entry name" value="G-PROTEIN COUPLED RECEPTOR-ASSOCIATED PROTEIN LMBRD2"/>
    <property type="match status" value="1"/>
</dbReference>
<evidence type="ECO:0000256" key="6">
    <source>
        <dbReference type="SAM" id="Phobius"/>
    </source>
</evidence>
<feature type="transmembrane region" description="Helical" evidence="6">
    <location>
        <begin position="37"/>
        <end position="61"/>
    </location>
</feature>
<feature type="transmembrane region" description="Helical" evidence="6">
    <location>
        <begin position="81"/>
        <end position="104"/>
    </location>
</feature>
<keyword evidence="3 6" id="KW-0812">Transmembrane</keyword>
<feature type="transmembrane region" description="Helical" evidence="6">
    <location>
        <begin position="363"/>
        <end position="396"/>
    </location>
</feature>
<dbReference type="InterPro" id="IPR051584">
    <property type="entry name" value="GPCR-associated_LMBR1"/>
</dbReference>
<gene>
    <name evidence="7" type="ORF">TVY486_0601440</name>
</gene>
<evidence type="ECO:0000313" key="7">
    <source>
        <dbReference type="EMBL" id="CCC48353.1"/>
    </source>
</evidence>
<evidence type="ECO:0000256" key="3">
    <source>
        <dbReference type="ARBA" id="ARBA00022692"/>
    </source>
</evidence>
<dbReference type="InterPro" id="IPR006876">
    <property type="entry name" value="LMBR1-like_membr_prot"/>
</dbReference>
<organism evidence="7">
    <name type="scientific">Trypanosoma vivax (strain Y486)</name>
    <dbReference type="NCBI Taxonomy" id="1055687"/>
    <lineage>
        <taxon>Eukaryota</taxon>
        <taxon>Discoba</taxon>
        <taxon>Euglenozoa</taxon>
        <taxon>Kinetoplastea</taxon>
        <taxon>Metakinetoplastina</taxon>
        <taxon>Trypanosomatida</taxon>
        <taxon>Trypanosomatidae</taxon>
        <taxon>Trypanosoma</taxon>
        <taxon>Duttonella</taxon>
    </lineage>
</organism>
<dbReference type="PANTHER" id="PTHR21355">
    <property type="entry name" value="G-PROTEIN COUPLED RECEPTOR-ASSOCIATED PROTEIN LMBRD2"/>
    <property type="match status" value="1"/>
</dbReference>
<keyword evidence="4 6" id="KW-1133">Transmembrane helix</keyword>
<sequence length="581" mass="65647">MVSGTLVATTVFAILVLVATLSLFWHYTKVSVKSVPLLCSVCTIVSVYVSILPFPLLVVDISAASEAKGDPEKEARWLTCLWYIIMAITYIMGWVLLPVSQCYTELGQFTSRRKLVYAIKTNIKLYAIMFIVAIVFFAYLAFLKGVGDSFSGIVKLGTGLANAWGLLLLVLFMSAGLVGVPRVLWRRSCAARMLRYAYFAAVDIQEDLESALTDLAAVKEELMSIRPLVAVEHNAHWVHMIKLIDDARIEASQYSSISRCHSKKSGVVHSDVSLGHLEELHERVLRRIKITRRMSFMWRSTLKNCQFYESVLYGVDESVNGFTRFWIYVREGVYKMASVCAAVLTAMLLLSELAVPLKSFATFQLSIVAIVVGNGFELVGSMVFLFYMAQCSYWAIVQLKVFDIYVIMPSISDNASLCFYAIFLTRLIMPLCFNFLLMADVDVEVQYGNVYERNMDVTFIFGKAFNQFLPTFISIVSLLYYVKVVDRLLALFGIEVQSADDVMNSEVRQRIESGHRLVTLALGKPLKGLNFSHLGFEHEEVEGLFQDYSPQEVQPTSPVERGRRYREYLEKKRAAQADHDV</sequence>
<name>G0TWL5_TRYVY</name>
<feature type="transmembrane region" description="Helical" evidence="6">
    <location>
        <begin position="333"/>
        <end position="351"/>
    </location>
</feature>
<evidence type="ECO:0000256" key="5">
    <source>
        <dbReference type="ARBA" id="ARBA00023136"/>
    </source>
</evidence>
<reference evidence="7" key="1">
    <citation type="journal article" date="2012" name="Proc. Natl. Acad. Sci. U.S.A.">
        <title>Antigenic diversity is generated by distinct evolutionary mechanisms in African trypanosome species.</title>
        <authorList>
            <person name="Jackson A.P."/>
            <person name="Berry A."/>
            <person name="Aslett M."/>
            <person name="Allison H.C."/>
            <person name="Burton P."/>
            <person name="Vavrova-Anderson J."/>
            <person name="Brown R."/>
            <person name="Browne H."/>
            <person name="Corton N."/>
            <person name="Hauser H."/>
            <person name="Gamble J."/>
            <person name="Gilderthorp R."/>
            <person name="Marcello L."/>
            <person name="McQuillan J."/>
            <person name="Otto T.D."/>
            <person name="Quail M.A."/>
            <person name="Sanders M.J."/>
            <person name="van Tonder A."/>
            <person name="Ginger M.L."/>
            <person name="Field M.C."/>
            <person name="Barry J.D."/>
            <person name="Hertz-Fowler C."/>
            <person name="Berriman M."/>
        </authorList>
    </citation>
    <scope>NUCLEOTIDE SEQUENCE</scope>
    <source>
        <strain evidence="7">Y486</strain>
    </source>
</reference>
<comment type="similarity">
    <text evidence="2">Belongs to the LIMR family.</text>
</comment>